<sequence length="67" mass="7212">MTIAQHAASNRADAVSEFVTDARIEALNSALSDRGIAADRIISILPMTGQTLINAAPAQFRVLYRLN</sequence>
<evidence type="ECO:0000313" key="2">
    <source>
        <dbReference type="Proteomes" id="UP000298781"/>
    </source>
</evidence>
<reference evidence="1 2" key="1">
    <citation type="submission" date="2019-04" db="EMBL/GenBank/DDBJ databases">
        <title>Phreatobacter aquaticus sp. nov.</title>
        <authorList>
            <person name="Choi A."/>
        </authorList>
    </citation>
    <scope>NUCLEOTIDE SEQUENCE [LARGE SCALE GENOMIC DNA]</scope>
    <source>
        <strain evidence="1 2">KCTC 52518</strain>
    </source>
</reference>
<dbReference type="KEGG" id="pstg:E8M01_09245"/>
<keyword evidence="2" id="KW-1185">Reference proteome</keyword>
<protein>
    <submittedName>
        <fullName evidence="1">Uncharacterized protein</fullName>
    </submittedName>
</protein>
<evidence type="ECO:0000313" key="1">
    <source>
        <dbReference type="EMBL" id="QCI64400.1"/>
    </source>
</evidence>
<dbReference type="AlphaFoldDB" id="A0A4D7B2U5"/>
<organism evidence="1 2">
    <name type="scientific">Phreatobacter stygius</name>
    <dbReference type="NCBI Taxonomy" id="1940610"/>
    <lineage>
        <taxon>Bacteria</taxon>
        <taxon>Pseudomonadati</taxon>
        <taxon>Pseudomonadota</taxon>
        <taxon>Alphaproteobacteria</taxon>
        <taxon>Hyphomicrobiales</taxon>
        <taxon>Phreatobacteraceae</taxon>
        <taxon>Phreatobacter</taxon>
    </lineage>
</organism>
<proteinExistence type="predicted"/>
<dbReference type="EMBL" id="CP039690">
    <property type="protein sequence ID" value="QCI64400.1"/>
    <property type="molecule type" value="Genomic_DNA"/>
</dbReference>
<accession>A0A4D7B2U5</accession>
<dbReference type="RefSeq" id="WP_136959854.1">
    <property type="nucleotide sequence ID" value="NZ_CP039690.1"/>
</dbReference>
<gene>
    <name evidence="1" type="ORF">E8M01_09245</name>
</gene>
<dbReference type="Proteomes" id="UP000298781">
    <property type="component" value="Chromosome"/>
</dbReference>
<name>A0A4D7B2U5_9HYPH</name>
<dbReference type="OrthoDB" id="8265759at2"/>